<accession>A0A250FQE2</accession>
<dbReference type="SUPFAM" id="SSF52058">
    <property type="entry name" value="L domain-like"/>
    <property type="match status" value="2"/>
</dbReference>
<gene>
    <name evidence="3" type="ORF">CGC50_03130</name>
</gene>
<evidence type="ECO:0000313" key="3">
    <source>
        <dbReference type="EMBL" id="ATA86236.1"/>
    </source>
</evidence>
<dbReference type="KEGG" id="cgh:CGC50_03130"/>
<dbReference type="Gene3D" id="3.80.10.10">
    <property type="entry name" value="Ribonuclease Inhibitor"/>
    <property type="match status" value="1"/>
</dbReference>
<dbReference type="RefSeq" id="WP_095909641.1">
    <property type="nucleotide sequence ID" value="NZ_CP022386.1"/>
</dbReference>
<dbReference type="InterPro" id="IPR026906">
    <property type="entry name" value="LRR_5"/>
</dbReference>
<organism evidence="3 4">
    <name type="scientific">Capnocytophaga gingivalis</name>
    <dbReference type="NCBI Taxonomy" id="1017"/>
    <lineage>
        <taxon>Bacteria</taxon>
        <taxon>Pseudomonadati</taxon>
        <taxon>Bacteroidota</taxon>
        <taxon>Flavobacteriia</taxon>
        <taxon>Flavobacteriales</taxon>
        <taxon>Flavobacteriaceae</taxon>
        <taxon>Capnocytophaga</taxon>
    </lineage>
</organism>
<name>A0A250FQE2_9FLAO</name>
<dbReference type="InterPro" id="IPR003343">
    <property type="entry name" value="Big_2"/>
</dbReference>
<evidence type="ECO:0000256" key="1">
    <source>
        <dbReference type="SAM" id="MobiDB-lite"/>
    </source>
</evidence>
<feature type="domain" description="BIG2" evidence="2">
    <location>
        <begin position="608"/>
        <end position="681"/>
    </location>
</feature>
<dbReference type="SMART" id="SM00635">
    <property type="entry name" value="BID_2"/>
    <property type="match status" value="4"/>
</dbReference>
<reference evidence="4" key="1">
    <citation type="submission" date="2017-06" db="EMBL/GenBank/DDBJ databases">
        <title>Capnocytophaga spp. assemblies.</title>
        <authorList>
            <person name="Gulvik C.A."/>
        </authorList>
    </citation>
    <scope>NUCLEOTIDE SEQUENCE [LARGE SCALE GENOMIC DNA]</scope>
    <source>
        <strain evidence="4">H1496</strain>
    </source>
</reference>
<feature type="compositionally biased region" description="Basic and acidic residues" evidence="1">
    <location>
        <begin position="757"/>
        <end position="779"/>
    </location>
</feature>
<sequence length="969" mass="106890">MKKVFLASLAIFTAILILNCSKEESKNNASLKPFELTPTEVKVPIGETTTLTISSGNGSYRINQSTESKEIAEITLNNENQNILIKALKSGTTTASVTDLLSKTDLTISIQAIIPPSYYTLSEDKKTLLKWNDTHLEELDLSSDPILKEITSIGQGAFKENSTLKKITLHEKIVFLSKESFAKVSKLETIKLPNSITSIGEGAFAGCTALKEVTLPENDSFTSIPKRAFEECKSLSTLHLPNTINEIGILAFADAGLKEIHFPENLLTINQQAFAGNKELTEITIPKNVTLISLAAFQETALKTIKIEATLPPALKFGIDSQTQQAIEPFPSSTLQNIFVPEHVTQTYRDKEGWHNYATIINKNKEFKHLVIRPTEVTLFVDEVKQLEIVSGNDDYDLERPESSKEIAFIGITNNQKILGVRGKKVGAFKAIIVDKITKEKVEISITVLNPFTLSPKQLTLTVGQSKEVIIDGNGDYEIPTNAHVNLSLSGDKKKLIVKGLQEGDTQVVIKDKKANLSATLSIKVTAAAPSIKEFSLSASQLTLKMNEEKRVILQGNEDYEIGNSQMAQLTLSDDKKTLIVKAIKAGEETIKIKDKKANKELPLHIAVLRPFSINPSTLNIKVGQTQSIAVEGGGRYQISQNSLVEVVSQTEHLITFKGKTVGSGSISIKDERANKTLELTVKVTQALVPFHISPSTIHVKVGETKTVTITGNGKYELSKTSSLYVELTFNQAGTLTIKGKAKGEETLYVRDLNSVSEEKDKNDNKDHDSEDNEEAKNYESRKLTITVVPAAMAKPFESDGYTLSKWLDTNEEVADLTKYPELSEVEMIGEGAFKGLPNLKTVILTDKINFIDSEAFINCTALESIKFGANLDEISARAFSGCTKLAKINIPKYVRRIGGGAFDDCNALKTIILRHTQVAPFHNQLGYLNATIYVPNDLVDEYKNDMDWEPYKNKIKSISELTNRKTRK</sequence>
<proteinExistence type="predicted"/>
<dbReference type="InterPro" id="IPR032675">
    <property type="entry name" value="LRR_dom_sf"/>
</dbReference>
<dbReference type="GeneID" id="84807552"/>
<dbReference type="Gene3D" id="3.40.50.12480">
    <property type="match status" value="3"/>
</dbReference>
<dbReference type="Proteomes" id="UP000217250">
    <property type="component" value="Chromosome"/>
</dbReference>
<dbReference type="AlphaFoldDB" id="A0A250FQE2"/>
<feature type="domain" description="BIG2" evidence="2">
    <location>
        <begin position="30"/>
        <end position="107"/>
    </location>
</feature>
<dbReference type="PANTHER" id="PTHR45661">
    <property type="entry name" value="SURFACE ANTIGEN"/>
    <property type="match status" value="1"/>
</dbReference>
<dbReference type="Pfam" id="PF13306">
    <property type="entry name" value="LRR_5"/>
    <property type="match status" value="3"/>
</dbReference>
<feature type="domain" description="BIG2" evidence="2">
    <location>
        <begin position="687"/>
        <end position="763"/>
    </location>
</feature>
<dbReference type="OrthoDB" id="1147185at2"/>
<protein>
    <recommendedName>
        <fullName evidence="2">BIG2 domain-containing protein</fullName>
    </recommendedName>
</protein>
<evidence type="ECO:0000313" key="4">
    <source>
        <dbReference type="Proteomes" id="UP000217250"/>
    </source>
</evidence>
<evidence type="ECO:0000259" key="2">
    <source>
        <dbReference type="SMART" id="SM00635"/>
    </source>
</evidence>
<feature type="domain" description="BIG2" evidence="2">
    <location>
        <begin position="448"/>
        <end position="522"/>
    </location>
</feature>
<dbReference type="PANTHER" id="PTHR45661:SF3">
    <property type="entry name" value="IG-LIKE DOMAIN-CONTAINING PROTEIN"/>
    <property type="match status" value="1"/>
</dbReference>
<feature type="region of interest" description="Disordered" evidence="1">
    <location>
        <begin position="754"/>
        <end position="779"/>
    </location>
</feature>
<dbReference type="InterPro" id="IPR053139">
    <property type="entry name" value="Surface_bspA-like"/>
</dbReference>
<dbReference type="EMBL" id="CP022386">
    <property type="protein sequence ID" value="ATA86236.1"/>
    <property type="molecule type" value="Genomic_DNA"/>
</dbReference>